<organism evidence="1 2">
    <name type="scientific">Desmophyllum pertusum</name>
    <dbReference type="NCBI Taxonomy" id="174260"/>
    <lineage>
        <taxon>Eukaryota</taxon>
        <taxon>Metazoa</taxon>
        <taxon>Cnidaria</taxon>
        <taxon>Anthozoa</taxon>
        <taxon>Hexacorallia</taxon>
        <taxon>Scleractinia</taxon>
        <taxon>Caryophylliina</taxon>
        <taxon>Caryophylliidae</taxon>
        <taxon>Desmophyllum</taxon>
    </lineage>
</organism>
<proteinExistence type="predicted"/>
<reference evidence="1" key="1">
    <citation type="submission" date="2023-01" db="EMBL/GenBank/DDBJ databases">
        <title>Genome assembly of the deep-sea coral Lophelia pertusa.</title>
        <authorList>
            <person name="Herrera S."/>
            <person name="Cordes E."/>
        </authorList>
    </citation>
    <scope>NUCLEOTIDE SEQUENCE</scope>
    <source>
        <strain evidence="1">USNM1676648</strain>
        <tissue evidence="1">Polyp</tissue>
    </source>
</reference>
<name>A0A9X0A3M4_9CNID</name>
<dbReference type="Proteomes" id="UP001163046">
    <property type="component" value="Unassembled WGS sequence"/>
</dbReference>
<dbReference type="AlphaFoldDB" id="A0A9X0A3M4"/>
<sequence length="103" mass="11773">MERPLDFLWTRELLFLFWMQNHMLELYDRHPPPLAQNSSKLVKTVSGEDLPIQGILRTTITIAGGNYPCEFKAIEGVTYRGVLEETFCVLPVLTLVLTSTLFS</sequence>
<comment type="caution">
    <text evidence="1">The sequence shown here is derived from an EMBL/GenBank/DDBJ whole genome shotgun (WGS) entry which is preliminary data.</text>
</comment>
<accession>A0A9X0A3M4</accession>
<evidence type="ECO:0000313" key="1">
    <source>
        <dbReference type="EMBL" id="KAJ7392841.1"/>
    </source>
</evidence>
<keyword evidence="2" id="KW-1185">Reference proteome</keyword>
<dbReference type="EMBL" id="MU825400">
    <property type="protein sequence ID" value="KAJ7392841.1"/>
    <property type="molecule type" value="Genomic_DNA"/>
</dbReference>
<evidence type="ECO:0000313" key="2">
    <source>
        <dbReference type="Proteomes" id="UP001163046"/>
    </source>
</evidence>
<protein>
    <submittedName>
        <fullName evidence="1">Uncharacterized protein</fullName>
    </submittedName>
</protein>
<gene>
    <name evidence="1" type="ORF">OS493_010501</name>
</gene>